<evidence type="ECO:0000256" key="1">
    <source>
        <dbReference type="ARBA" id="ARBA00005384"/>
    </source>
</evidence>
<keyword evidence="4" id="KW-0238">DNA-binding</keyword>
<dbReference type="SMART" id="SM00345">
    <property type="entry name" value="HTH_GNTR"/>
    <property type="match status" value="1"/>
</dbReference>
<dbReference type="Gene3D" id="3.40.640.10">
    <property type="entry name" value="Type I PLP-dependent aspartate aminotransferase-like (Major domain)"/>
    <property type="match status" value="1"/>
</dbReference>
<feature type="domain" description="HTH gntR-type" evidence="6">
    <location>
        <begin position="5"/>
        <end position="73"/>
    </location>
</feature>
<dbReference type="InterPro" id="IPR004839">
    <property type="entry name" value="Aminotransferase_I/II_large"/>
</dbReference>
<dbReference type="SUPFAM" id="SSF53383">
    <property type="entry name" value="PLP-dependent transferases"/>
    <property type="match status" value="1"/>
</dbReference>
<reference evidence="7 8" key="1">
    <citation type="submission" date="2019-08" db="EMBL/GenBank/DDBJ databases">
        <title>Bioinformatics analysis of the strain L3 and L5.</title>
        <authorList>
            <person name="Li X."/>
        </authorList>
    </citation>
    <scope>NUCLEOTIDE SEQUENCE [LARGE SCALE GENOMIC DNA]</scope>
    <source>
        <strain evidence="7 8">L3</strain>
    </source>
</reference>
<dbReference type="SUPFAM" id="SSF46785">
    <property type="entry name" value="Winged helix' DNA-binding domain"/>
    <property type="match status" value="1"/>
</dbReference>
<dbReference type="EMBL" id="VTPX01000005">
    <property type="protein sequence ID" value="KAA0018355.1"/>
    <property type="molecule type" value="Genomic_DNA"/>
</dbReference>
<keyword evidence="7" id="KW-0808">Transferase</keyword>
<dbReference type="PROSITE" id="PS50949">
    <property type="entry name" value="HTH_GNTR"/>
    <property type="match status" value="1"/>
</dbReference>
<dbReference type="PANTHER" id="PTHR46577">
    <property type="entry name" value="HTH-TYPE TRANSCRIPTIONAL REGULATORY PROTEIN GABR"/>
    <property type="match status" value="1"/>
</dbReference>
<dbReference type="InterPro" id="IPR015422">
    <property type="entry name" value="PyrdxlP-dep_Trfase_small"/>
</dbReference>
<dbReference type="GO" id="GO:0008483">
    <property type="term" value="F:transaminase activity"/>
    <property type="evidence" value="ECO:0007669"/>
    <property type="project" value="UniProtKB-KW"/>
</dbReference>
<sequence length="466" mass="51819">MRQKQTLTERAIEIVRRQIASGSLHKGDRLPSIREFMALHRMAKNTVLNAYGRLVKEGLIESRHGAGFFVTGLATQRIDDSDTPRELDRAMDNIWLMREQLVRNPGPSRLGEGFPPAHWLKEIALERHYRKAISGGSLSAIRYGYHGGYPPLREQLAQKLADHEIDASPDNILTTSGVNSALDLIIRFSLAPGDSVMIDDPGYYLLFGKLRLGNVRMLPVPRLADGPDLDAVSRWATQERPKLFFTQSVSHNPTGSTTSPSKSRTLLALARKHNFTIVENDALAEFGPPESRRVASLGGFSHCIYVGSFSKSISAGLRSGFIACDRTLAEGLADLNMLINASTSEISERTLALILEEGSFRRHALHLAEHATRAVKHGLAKFDEMGAEVFCRPETSLYLWARFPGIDDADALARYMLEQNFVLAPGSIFSVALREPVAWSRFNVAYVDNPDFRRMIESYRDQGGEA</sequence>
<evidence type="ECO:0000259" key="6">
    <source>
        <dbReference type="PROSITE" id="PS50949"/>
    </source>
</evidence>
<evidence type="ECO:0000256" key="2">
    <source>
        <dbReference type="ARBA" id="ARBA00022898"/>
    </source>
</evidence>
<dbReference type="CDD" id="cd07377">
    <property type="entry name" value="WHTH_GntR"/>
    <property type="match status" value="1"/>
</dbReference>
<evidence type="ECO:0000256" key="5">
    <source>
        <dbReference type="ARBA" id="ARBA00023163"/>
    </source>
</evidence>
<evidence type="ECO:0000256" key="4">
    <source>
        <dbReference type="ARBA" id="ARBA00023125"/>
    </source>
</evidence>
<keyword evidence="5" id="KW-0804">Transcription</keyword>
<dbReference type="GO" id="GO:0030170">
    <property type="term" value="F:pyridoxal phosphate binding"/>
    <property type="evidence" value="ECO:0007669"/>
    <property type="project" value="InterPro"/>
</dbReference>
<accession>A0A640WEG3</accession>
<dbReference type="GO" id="GO:0003700">
    <property type="term" value="F:DNA-binding transcription factor activity"/>
    <property type="evidence" value="ECO:0007669"/>
    <property type="project" value="InterPro"/>
</dbReference>
<evidence type="ECO:0000256" key="3">
    <source>
        <dbReference type="ARBA" id="ARBA00023015"/>
    </source>
</evidence>
<dbReference type="InterPro" id="IPR036390">
    <property type="entry name" value="WH_DNA-bd_sf"/>
</dbReference>
<dbReference type="InterPro" id="IPR000524">
    <property type="entry name" value="Tscrpt_reg_HTH_GntR"/>
</dbReference>
<dbReference type="CDD" id="cd00609">
    <property type="entry name" value="AAT_like"/>
    <property type="match status" value="1"/>
</dbReference>
<gene>
    <name evidence="7" type="ORF">F0A16_10490</name>
</gene>
<evidence type="ECO:0000313" key="8">
    <source>
        <dbReference type="Proteomes" id="UP000466024"/>
    </source>
</evidence>
<evidence type="ECO:0000313" key="7">
    <source>
        <dbReference type="EMBL" id="KAA0018355.1"/>
    </source>
</evidence>
<keyword evidence="2" id="KW-0663">Pyridoxal phosphate</keyword>
<name>A0A640WEG3_9GAMM</name>
<keyword evidence="8" id="KW-1185">Reference proteome</keyword>
<protein>
    <submittedName>
        <fullName evidence="7">PLP-dependent aminotransferase family protein</fullName>
    </submittedName>
</protein>
<dbReference type="InterPro" id="IPR015424">
    <property type="entry name" value="PyrdxlP-dep_Trfase"/>
</dbReference>
<dbReference type="InterPro" id="IPR015421">
    <property type="entry name" value="PyrdxlP-dep_Trfase_major"/>
</dbReference>
<keyword evidence="7" id="KW-0032">Aminotransferase</keyword>
<dbReference type="RefSeq" id="WP_149435555.1">
    <property type="nucleotide sequence ID" value="NZ_VTPX01000005.1"/>
</dbReference>
<comment type="caution">
    <text evidence="7">The sequence shown here is derived from an EMBL/GenBank/DDBJ whole genome shotgun (WGS) entry which is preliminary data.</text>
</comment>
<dbReference type="AlphaFoldDB" id="A0A640WEG3"/>
<dbReference type="Gene3D" id="3.90.1150.10">
    <property type="entry name" value="Aspartate Aminotransferase, domain 1"/>
    <property type="match status" value="1"/>
</dbReference>
<dbReference type="GO" id="GO:0003677">
    <property type="term" value="F:DNA binding"/>
    <property type="evidence" value="ECO:0007669"/>
    <property type="project" value="UniProtKB-KW"/>
</dbReference>
<comment type="similarity">
    <text evidence="1">In the C-terminal section; belongs to the class-I pyridoxal-phosphate-dependent aminotransferase family.</text>
</comment>
<dbReference type="InterPro" id="IPR051446">
    <property type="entry name" value="HTH_trans_reg/aminotransferase"/>
</dbReference>
<dbReference type="Pfam" id="PF00392">
    <property type="entry name" value="GntR"/>
    <property type="match status" value="1"/>
</dbReference>
<keyword evidence="3" id="KW-0805">Transcription regulation</keyword>
<dbReference type="PANTHER" id="PTHR46577:SF2">
    <property type="entry name" value="TRANSCRIPTIONAL REGULATORY PROTEIN"/>
    <property type="match status" value="1"/>
</dbReference>
<organism evidence="7 8">
    <name type="scientific">Salinicola corii</name>
    <dbReference type="NCBI Taxonomy" id="2606937"/>
    <lineage>
        <taxon>Bacteria</taxon>
        <taxon>Pseudomonadati</taxon>
        <taxon>Pseudomonadota</taxon>
        <taxon>Gammaproteobacteria</taxon>
        <taxon>Oceanospirillales</taxon>
        <taxon>Halomonadaceae</taxon>
        <taxon>Salinicola</taxon>
    </lineage>
</organism>
<proteinExistence type="inferred from homology"/>
<dbReference type="Gene3D" id="1.10.10.10">
    <property type="entry name" value="Winged helix-like DNA-binding domain superfamily/Winged helix DNA-binding domain"/>
    <property type="match status" value="1"/>
</dbReference>
<dbReference type="InterPro" id="IPR036388">
    <property type="entry name" value="WH-like_DNA-bd_sf"/>
</dbReference>
<dbReference type="Pfam" id="PF00155">
    <property type="entry name" value="Aminotran_1_2"/>
    <property type="match status" value="1"/>
</dbReference>
<dbReference type="Proteomes" id="UP000466024">
    <property type="component" value="Unassembled WGS sequence"/>
</dbReference>